<protein>
    <submittedName>
        <fullName evidence="1">Uncharacterized protein</fullName>
    </submittedName>
</protein>
<evidence type="ECO:0000313" key="1">
    <source>
        <dbReference type="EMBL" id="TJX01126.1"/>
    </source>
</evidence>
<proteinExistence type="predicted"/>
<comment type="caution">
    <text evidence="1">The sequence shown here is derived from an EMBL/GenBank/DDBJ whole genome shotgun (WGS) entry which is preliminary data.</text>
</comment>
<reference evidence="1 2" key="1">
    <citation type="submission" date="2019-04" db="EMBL/GenBank/DDBJ databases">
        <title>The CDC panel for molecular diagnostics of ciprofloxacin resistance and its use for research and clinical development.</title>
        <authorList>
            <person name="Liu H."/>
            <person name="Tang K."/>
            <person name="Pham C."/>
            <person name="Schmerer M."/>
        </authorList>
    </citation>
    <scope>NUCLEOTIDE SEQUENCE [LARGE SCALE GENOMIC DNA]</scope>
    <source>
        <strain evidence="1 2">LRRBGS_0742</strain>
    </source>
</reference>
<accession>A0AAX2TLF1</accession>
<dbReference type="EMBL" id="SUQX01000212">
    <property type="protein sequence ID" value="TJX01126.1"/>
    <property type="molecule type" value="Genomic_DNA"/>
</dbReference>
<dbReference type="Proteomes" id="UP000307092">
    <property type="component" value="Unassembled WGS sequence"/>
</dbReference>
<evidence type="ECO:0000313" key="2">
    <source>
        <dbReference type="Proteomes" id="UP000307092"/>
    </source>
</evidence>
<dbReference type="AlphaFoldDB" id="A0AAX2TLF1"/>
<sequence>MAVLLTWHDPHLELGAARDLTMHDRAIISDIGDSITYAFGKLFVVSSAPCLSRSDLPARVMRIHKLC</sequence>
<name>A0AAX2TLF1_NEIGO</name>
<organism evidence="1 2">
    <name type="scientific">Neisseria gonorrhoeae</name>
    <dbReference type="NCBI Taxonomy" id="485"/>
    <lineage>
        <taxon>Bacteria</taxon>
        <taxon>Pseudomonadati</taxon>
        <taxon>Pseudomonadota</taxon>
        <taxon>Betaproteobacteria</taxon>
        <taxon>Neisseriales</taxon>
        <taxon>Neisseriaceae</taxon>
        <taxon>Neisseria</taxon>
    </lineage>
</organism>
<gene>
    <name evidence="1" type="ORF">E8M63_13685</name>
</gene>